<name>A0A6A4NN52_LUPAL</name>
<protein>
    <recommendedName>
        <fullName evidence="2">DUF7054 domain-containing protein</fullName>
    </recommendedName>
</protein>
<reference evidence="4" key="1">
    <citation type="journal article" date="2020" name="Nat. Commun.">
        <title>Genome sequence of the cluster root forming white lupin.</title>
        <authorList>
            <person name="Hufnagel B."/>
            <person name="Marques A."/>
            <person name="Soriano A."/>
            <person name="Marques L."/>
            <person name="Divol F."/>
            <person name="Doumas P."/>
            <person name="Sallet E."/>
            <person name="Mancinotti D."/>
            <person name="Carrere S."/>
            <person name="Marande W."/>
            <person name="Arribat S."/>
            <person name="Keller J."/>
            <person name="Huneau C."/>
            <person name="Blein T."/>
            <person name="Aime D."/>
            <person name="Laguerre M."/>
            <person name="Taylor J."/>
            <person name="Schubert V."/>
            <person name="Nelson M."/>
            <person name="Geu-Flores F."/>
            <person name="Crespi M."/>
            <person name="Gallardo-Guerrero K."/>
            <person name="Delaux P.-M."/>
            <person name="Salse J."/>
            <person name="Berges H."/>
            <person name="Guyot R."/>
            <person name="Gouzy J."/>
            <person name="Peret B."/>
        </authorList>
    </citation>
    <scope>NUCLEOTIDE SEQUENCE [LARGE SCALE GENOMIC DNA]</scope>
    <source>
        <strain evidence="4">cv. Amiga</strain>
    </source>
</reference>
<evidence type="ECO:0000313" key="4">
    <source>
        <dbReference type="Proteomes" id="UP000447434"/>
    </source>
</evidence>
<dbReference type="EMBL" id="WOCE01000022">
    <property type="protein sequence ID" value="KAE9587988.1"/>
    <property type="molecule type" value="Genomic_DNA"/>
</dbReference>
<keyword evidence="4" id="KW-1185">Reference proteome</keyword>
<dbReference type="PANTHER" id="PTHR33270:SF46">
    <property type="match status" value="1"/>
</dbReference>
<dbReference type="Pfam" id="PF23156">
    <property type="entry name" value="DUF7054"/>
    <property type="match status" value="1"/>
</dbReference>
<dbReference type="OrthoDB" id="651546at2759"/>
<sequence length="201" mass="21816">MPSHKSHHRNNGRLSEKSSSFHGENAMSAAKLRRPRTVPDLHSYGNKYASAAVPEGLPRQPPKVLMKVTMLGSVVPVQVLMRPESIVGDLVAVVLQQYAKECRRPILGSMNASDFDLHYSQFSLESLDREEKLIEVGSRNFFLCPRKGASAVEGGGGGGSGREGSMTTPFASCANEVSKVSYGGDRGVGLGWFKLMHFLLP</sequence>
<dbReference type="PANTHER" id="PTHR33270">
    <property type="entry name" value="BNAC05G50380D PROTEIN"/>
    <property type="match status" value="1"/>
</dbReference>
<feature type="domain" description="DUF7054" evidence="2">
    <location>
        <begin position="61"/>
        <end position="144"/>
    </location>
</feature>
<dbReference type="AlphaFoldDB" id="A0A6A4NN52"/>
<dbReference type="Proteomes" id="UP000447434">
    <property type="component" value="Chromosome 22"/>
</dbReference>
<proteinExistence type="predicted"/>
<evidence type="ECO:0000259" key="2">
    <source>
        <dbReference type="Pfam" id="PF23156"/>
    </source>
</evidence>
<organism evidence="3 4">
    <name type="scientific">Lupinus albus</name>
    <name type="common">White lupine</name>
    <name type="synonym">Lupinus termis</name>
    <dbReference type="NCBI Taxonomy" id="3870"/>
    <lineage>
        <taxon>Eukaryota</taxon>
        <taxon>Viridiplantae</taxon>
        <taxon>Streptophyta</taxon>
        <taxon>Embryophyta</taxon>
        <taxon>Tracheophyta</taxon>
        <taxon>Spermatophyta</taxon>
        <taxon>Magnoliopsida</taxon>
        <taxon>eudicotyledons</taxon>
        <taxon>Gunneridae</taxon>
        <taxon>Pentapetalae</taxon>
        <taxon>rosids</taxon>
        <taxon>fabids</taxon>
        <taxon>Fabales</taxon>
        <taxon>Fabaceae</taxon>
        <taxon>Papilionoideae</taxon>
        <taxon>50 kb inversion clade</taxon>
        <taxon>genistoids sensu lato</taxon>
        <taxon>core genistoids</taxon>
        <taxon>Genisteae</taxon>
        <taxon>Lupinus</taxon>
    </lineage>
</organism>
<accession>A0A6A4NN52</accession>
<feature type="compositionally biased region" description="Basic residues" evidence="1">
    <location>
        <begin position="1"/>
        <end position="11"/>
    </location>
</feature>
<feature type="region of interest" description="Disordered" evidence="1">
    <location>
        <begin position="1"/>
        <end position="39"/>
    </location>
</feature>
<dbReference type="InterPro" id="IPR055482">
    <property type="entry name" value="DUF7054"/>
</dbReference>
<comment type="caution">
    <text evidence="3">The sequence shown here is derived from an EMBL/GenBank/DDBJ whole genome shotgun (WGS) entry which is preliminary data.</text>
</comment>
<dbReference type="InterPro" id="IPR040358">
    <property type="entry name" value="At4g22758-like"/>
</dbReference>
<evidence type="ECO:0000256" key="1">
    <source>
        <dbReference type="SAM" id="MobiDB-lite"/>
    </source>
</evidence>
<evidence type="ECO:0000313" key="3">
    <source>
        <dbReference type="EMBL" id="KAE9587988.1"/>
    </source>
</evidence>
<gene>
    <name evidence="3" type="ORF">Lalb_Chr22g0350631</name>
</gene>